<dbReference type="AlphaFoldDB" id="A0A0L0DGU6"/>
<evidence type="ECO:0000256" key="1">
    <source>
        <dbReference type="ARBA" id="ARBA00004567"/>
    </source>
</evidence>
<feature type="compositionally biased region" description="Low complexity" evidence="10">
    <location>
        <begin position="9"/>
        <end position="23"/>
    </location>
</feature>
<evidence type="ECO:0000256" key="2">
    <source>
        <dbReference type="ARBA" id="ARBA00022448"/>
    </source>
</evidence>
<evidence type="ECO:0000313" key="12">
    <source>
        <dbReference type="EMBL" id="KNC50553.1"/>
    </source>
</evidence>
<comment type="subcellular location">
    <subcellularLocation>
        <location evidence="1">Nucleus</location>
        <location evidence="1">Nuclear pore complex</location>
    </subcellularLocation>
</comment>
<evidence type="ECO:0000256" key="6">
    <source>
        <dbReference type="ARBA" id="ARBA00022990"/>
    </source>
</evidence>
<dbReference type="eggNOG" id="KOG0864">
    <property type="taxonomic scope" value="Eukaryota"/>
</dbReference>
<accession>A0A0L0DGU6</accession>
<dbReference type="InterPro" id="IPR015007">
    <property type="entry name" value="NUP2/50/61"/>
</dbReference>
<evidence type="ECO:0000256" key="3">
    <source>
        <dbReference type="ARBA" id="ARBA00022737"/>
    </source>
</evidence>
<dbReference type="PANTHER" id="PTHR23138:SF141">
    <property type="entry name" value="NUCLEAR PORE COMPLEX PROTEIN NUP50"/>
    <property type="match status" value="1"/>
</dbReference>
<dbReference type="SUPFAM" id="SSF50729">
    <property type="entry name" value="PH domain-like"/>
    <property type="match status" value="1"/>
</dbReference>
<keyword evidence="9" id="KW-0539">Nucleus</keyword>
<keyword evidence="4" id="KW-0509">mRNA transport</keyword>
<dbReference type="Pfam" id="PF00638">
    <property type="entry name" value="Ran_BP1"/>
    <property type="match status" value="1"/>
</dbReference>
<organism evidence="12 13">
    <name type="scientific">Thecamonas trahens ATCC 50062</name>
    <dbReference type="NCBI Taxonomy" id="461836"/>
    <lineage>
        <taxon>Eukaryota</taxon>
        <taxon>Apusozoa</taxon>
        <taxon>Apusomonadida</taxon>
        <taxon>Apusomonadidae</taxon>
        <taxon>Thecamonas</taxon>
    </lineage>
</organism>
<dbReference type="STRING" id="461836.A0A0L0DGU6"/>
<name>A0A0L0DGU6_THETB</name>
<feature type="region of interest" description="Disordered" evidence="10">
    <location>
        <begin position="1"/>
        <end position="49"/>
    </location>
</feature>
<keyword evidence="5" id="KW-0653">Protein transport</keyword>
<dbReference type="OMA" id="ECSADEN"/>
<dbReference type="EMBL" id="GL349435">
    <property type="protein sequence ID" value="KNC50553.1"/>
    <property type="molecule type" value="Genomic_DNA"/>
</dbReference>
<dbReference type="Pfam" id="PF08911">
    <property type="entry name" value="NUP50"/>
    <property type="match status" value="1"/>
</dbReference>
<keyword evidence="2" id="KW-0813">Transport</keyword>
<evidence type="ECO:0000256" key="5">
    <source>
        <dbReference type="ARBA" id="ARBA00022927"/>
    </source>
</evidence>
<dbReference type="GO" id="GO:0015031">
    <property type="term" value="P:protein transport"/>
    <property type="evidence" value="ECO:0007669"/>
    <property type="project" value="UniProtKB-KW"/>
</dbReference>
<dbReference type="PROSITE" id="PS50196">
    <property type="entry name" value="RANBD1"/>
    <property type="match status" value="1"/>
</dbReference>
<dbReference type="Proteomes" id="UP000054408">
    <property type="component" value="Unassembled WGS sequence"/>
</dbReference>
<keyword evidence="3" id="KW-0677">Repeat</keyword>
<evidence type="ECO:0000313" key="13">
    <source>
        <dbReference type="Proteomes" id="UP000054408"/>
    </source>
</evidence>
<sequence length="410" mass="43639">MSDPDPVVASNEAGSEATGGAAESKGKRKAAFQVTRERGFRDDDDEDKPVEYGIQKASAEELAKRKIVRVKYKRPAGAASVPAPSSNPFAGVALKKPTVSAGAANPFAAVNLKKKSGEEGAASSKKRGREDKDEGKAGPSGSGEASESAKKSKPLADPLKKPSFSFARKDSSSSGSKRRSQGKEEPSASEEVVDEHTKDAPSKYNFSFNKAQPKFNFSKSFDAKAVLFGGSAKAAPSVNEHLKSVFANAGSVFGKKIAPPVAKDAAVPLLLKKTQAKVDMSGEALSTGEENETSAFEVKSKAFAFDKEAKEWKTRGVGNLSLNVNKTDQKARFLLRTLGTHQVLINVPIFKGMVVTKLGEKEVRVVTVDPESEPANEPLPLTFRVGHKTSADELLAKIQEIADSMPSKTE</sequence>
<feature type="region of interest" description="Disordered" evidence="10">
    <location>
        <begin position="107"/>
        <end position="205"/>
    </location>
</feature>
<evidence type="ECO:0000256" key="8">
    <source>
        <dbReference type="ARBA" id="ARBA00023132"/>
    </source>
</evidence>
<dbReference type="SMART" id="SM00160">
    <property type="entry name" value="RanBD"/>
    <property type="match status" value="1"/>
</dbReference>
<feature type="domain" description="RanBD1" evidence="11">
    <location>
        <begin position="285"/>
        <end position="407"/>
    </location>
</feature>
<dbReference type="GO" id="GO:0005643">
    <property type="term" value="C:nuclear pore"/>
    <property type="evidence" value="ECO:0007669"/>
    <property type="project" value="UniProtKB-SubCell"/>
</dbReference>
<dbReference type="RefSeq" id="XP_013762443.1">
    <property type="nucleotide sequence ID" value="XM_013906989.1"/>
</dbReference>
<evidence type="ECO:0000256" key="4">
    <source>
        <dbReference type="ARBA" id="ARBA00022816"/>
    </source>
</evidence>
<dbReference type="Gene3D" id="2.30.29.30">
    <property type="entry name" value="Pleckstrin-homology domain (PH domain)/Phosphotyrosine-binding domain (PTB)"/>
    <property type="match status" value="1"/>
</dbReference>
<dbReference type="PANTHER" id="PTHR23138">
    <property type="entry name" value="RAN BINDING PROTEIN"/>
    <property type="match status" value="1"/>
</dbReference>
<dbReference type="InterPro" id="IPR000156">
    <property type="entry name" value="Ran_bind_dom"/>
</dbReference>
<dbReference type="InterPro" id="IPR045255">
    <property type="entry name" value="RanBP1-like"/>
</dbReference>
<reference evidence="12 13" key="1">
    <citation type="submission" date="2010-05" db="EMBL/GenBank/DDBJ databases">
        <title>The Genome Sequence of Thecamonas trahens ATCC 50062.</title>
        <authorList>
            <consortium name="The Broad Institute Genome Sequencing Platform"/>
            <person name="Russ C."/>
            <person name="Cuomo C."/>
            <person name="Shea T."/>
            <person name="Young S.K."/>
            <person name="Zeng Q."/>
            <person name="Koehrsen M."/>
            <person name="Haas B."/>
            <person name="Borodovsky M."/>
            <person name="Guigo R."/>
            <person name="Alvarado L."/>
            <person name="Berlin A."/>
            <person name="Bochicchio J."/>
            <person name="Borenstein D."/>
            <person name="Chapman S."/>
            <person name="Chen Z."/>
            <person name="Freedman E."/>
            <person name="Gellesch M."/>
            <person name="Goldberg J."/>
            <person name="Griggs A."/>
            <person name="Gujja S."/>
            <person name="Heilman E."/>
            <person name="Heiman D."/>
            <person name="Hepburn T."/>
            <person name="Howarth C."/>
            <person name="Jen D."/>
            <person name="Larson L."/>
            <person name="Mehta T."/>
            <person name="Park D."/>
            <person name="Pearson M."/>
            <person name="Roberts A."/>
            <person name="Saif S."/>
            <person name="Shenoy N."/>
            <person name="Sisk P."/>
            <person name="Stolte C."/>
            <person name="Sykes S."/>
            <person name="Thomson T."/>
            <person name="Walk T."/>
            <person name="White J."/>
            <person name="Yandava C."/>
            <person name="Burger G."/>
            <person name="Gray M.W."/>
            <person name="Holland P.W.H."/>
            <person name="King N."/>
            <person name="Lang F.B.F."/>
            <person name="Roger A.J."/>
            <person name="Ruiz-Trillo I."/>
            <person name="Lander E."/>
            <person name="Nusbaum C."/>
        </authorList>
    </citation>
    <scope>NUCLEOTIDE SEQUENCE [LARGE SCALE GENOMIC DNA]</scope>
    <source>
        <strain evidence="12 13">ATCC 50062</strain>
    </source>
</reference>
<protein>
    <recommendedName>
        <fullName evidence="11">RanBD1 domain-containing protein</fullName>
    </recommendedName>
</protein>
<gene>
    <name evidence="12" type="ORF">AMSG_00714</name>
</gene>
<evidence type="ECO:0000256" key="7">
    <source>
        <dbReference type="ARBA" id="ARBA00023010"/>
    </source>
</evidence>
<dbReference type="OrthoDB" id="411251at2759"/>
<dbReference type="GO" id="GO:0051028">
    <property type="term" value="P:mRNA transport"/>
    <property type="evidence" value="ECO:0007669"/>
    <property type="project" value="UniProtKB-KW"/>
</dbReference>
<evidence type="ECO:0000256" key="10">
    <source>
        <dbReference type="SAM" id="MobiDB-lite"/>
    </source>
</evidence>
<keyword evidence="6" id="KW-0007">Acetylation</keyword>
<keyword evidence="13" id="KW-1185">Reference proteome</keyword>
<dbReference type="GeneID" id="25560505"/>
<evidence type="ECO:0000256" key="9">
    <source>
        <dbReference type="ARBA" id="ARBA00023242"/>
    </source>
</evidence>
<proteinExistence type="predicted"/>
<evidence type="ECO:0000259" key="11">
    <source>
        <dbReference type="PROSITE" id="PS50196"/>
    </source>
</evidence>
<keyword evidence="7" id="KW-0811">Translocation</keyword>
<feature type="compositionally biased region" description="Low complexity" evidence="10">
    <location>
        <begin position="137"/>
        <end position="146"/>
    </location>
</feature>
<keyword evidence="8" id="KW-0906">Nuclear pore complex</keyword>
<dbReference type="InterPro" id="IPR011993">
    <property type="entry name" value="PH-like_dom_sf"/>
</dbReference>